<dbReference type="Pfam" id="PF03992">
    <property type="entry name" value="ABM"/>
    <property type="match status" value="1"/>
</dbReference>
<dbReference type="EC" id="1.-.-.-" evidence="2"/>
<keyword evidence="3" id="KW-1185">Reference proteome</keyword>
<dbReference type="InterPro" id="IPR007138">
    <property type="entry name" value="ABM_dom"/>
</dbReference>
<comment type="caution">
    <text evidence="2">The sequence shown here is derived from an EMBL/GenBank/DDBJ whole genome shotgun (WGS) entry which is preliminary data.</text>
</comment>
<gene>
    <name evidence="2" type="ORF">ACFQ3Q_07410</name>
</gene>
<keyword evidence="2" id="KW-0560">Oxidoreductase</keyword>
<evidence type="ECO:0000313" key="3">
    <source>
        <dbReference type="Proteomes" id="UP001597131"/>
    </source>
</evidence>
<dbReference type="SUPFAM" id="SSF54909">
    <property type="entry name" value="Dimeric alpha+beta barrel"/>
    <property type="match status" value="1"/>
</dbReference>
<name>A0ABW3NP87_9FLAO</name>
<dbReference type="InterPro" id="IPR011008">
    <property type="entry name" value="Dimeric_a/b-barrel"/>
</dbReference>
<dbReference type="RefSeq" id="WP_380744414.1">
    <property type="nucleotide sequence ID" value="NZ_JBHTLI010000001.1"/>
</dbReference>
<dbReference type="EMBL" id="JBHTLI010000001">
    <property type="protein sequence ID" value="MFD1095568.1"/>
    <property type="molecule type" value="Genomic_DNA"/>
</dbReference>
<dbReference type="GO" id="GO:0004497">
    <property type="term" value="F:monooxygenase activity"/>
    <property type="evidence" value="ECO:0007669"/>
    <property type="project" value="UniProtKB-KW"/>
</dbReference>
<dbReference type="PROSITE" id="PS51725">
    <property type="entry name" value="ABM"/>
    <property type="match status" value="1"/>
</dbReference>
<feature type="domain" description="ABM" evidence="1">
    <location>
        <begin position="36"/>
        <end position="126"/>
    </location>
</feature>
<evidence type="ECO:0000259" key="1">
    <source>
        <dbReference type="PROSITE" id="PS51725"/>
    </source>
</evidence>
<dbReference type="PROSITE" id="PS51257">
    <property type="entry name" value="PROKAR_LIPOPROTEIN"/>
    <property type="match status" value="1"/>
</dbReference>
<dbReference type="PANTHER" id="PTHR33336">
    <property type="entry name" value="QUINOL MONOOXYGENASE YGIN-RELATED"/>
    <property type="match status" value="1"/>
</dbReference>
<sequence>MKTRTKLQQLFPVLIFFLLFSCDEEKREARAVTDNAIILVEYQSLPDKADKAMSEITKLVEKARQEPHFVKITIHRNPKDPTKIFLYEEWDNEAYFRTTHMETSHIKEFIESSQNFLSGPPKISYWRVKKRLRAEEKME</sequence>
<organism evidence="2 3">
    <name type="scientific">Salegentibacter chungangensis</name>
    <dbReference type="NCBI Taxonomy" id="1335724"/>
    <lineage>
        <taxon>Bacteria</taxon>
        <taxon>Pseudomonadati</taxon>
        <taxon>Bacteroidota</taxon>
        <taxon>Flavobacteriia</taxon>
        <taxon>Flavobacteriales</taxon>
        <taxon>Flavobacteriaceae</taxon>
        <taxon>Salegentibacter</taxon>
    </lineage>
</organism>
<dbReference type="PANTHER" id="PTHR33336:SF15">
    <property type="entry name" value="ABM DOMAIN-CONTAINING PROTEIN"/>
    <property type="match status" value="1"/>
</dbReference>
<evidence type="ECO:0000313" key="2">
    <source>
        <dbReference type="EMBL" id="MFD1095568.1"/>
    </source>
</evidence>
<keyword evidence="2" id="KW-0503">Monooxygenase</keyword>
<dbReference type="Gene3D" id="3.30.70.100">
    <property type="match status" value="1"/>
</dbReference>
<dbReference type="Proteomes" id="UP001597131">
    <property type="component" value="Unassembled WGS sequence"/>
</dbReference>
<accession>A0ABW3NP87</accession>
<reference evidence="3" key="1">
    <citation type="journal article" date="2019" name="Int. J. Syst. Evol. Microbiol.">
        <title>The Global Catalogue of Microorganisms (GCM) 10K type strain sequencing project: providing services to taxonomists for standard genome sequencing and annotation.</title>
        <authorList>
            <consortium name="The Broad Institute Genomics Platform"/>
            <consortium name="The Broad Institute Genome Sequencing Center for Infectious Disease"/>
            <person name="Wu L."/>
            <person name="Ma J."/>
        </authorList>
    </citation>
    <scope>NUCLEOTIDE SEQUENCE [LARGE SCALE GENOMIC DNA]</scope>
    <source>
        <strain evidence="3">CCUG 64793</strain>
    </source>
</reference>
<protein>
    <submittedName>
        <fullName evidence="2">Quinol monooxygenase</fullName>
        <ecNumber evidence="2">1.-.-.-</ecNumber>
    </submittedName>
</protein>
<proteinExistence type="predicted"/>
<dbReference type="InterPro" id="IPR050744">
    <property type="entry name" value="AI-2_Isomerase_LsrG"/>
</dbReference>